<dbReference type="CDD" id="cd03789">
    <property type="entry name" value="GT9_LPS_heptosyltransferase"/>
    <property type="match status" value="1"/>
</dbReference>
<dbReference type="GO" id="GO:0008713">
    <property type="term" value="F:ADP-heptose-lipopolysaccharide heptosyltransferase activity"/>
    <property type="evidence" value="ECO:0007669"/>
    <property type="project" value="TreeGrafter"/>
</dbReference>
<keyword evidence="1" id="KW-0328">Glycosyltransferase</keyword>
<dbReference type="InterPro" id="IPR002201">
    <property type="entry name" value="Glyco_trans_9"/>
</dbReference>
<keyword evidence="2" id="KW-0808">Transferase</keyword>
<dbReference type="EMBL" id="UINC01001069">
    <property type="protein sequence ID" value="SUZ69690.1"/>
    <property type="molecule type" value="Genomic_DNA"/>
</dbReference>
<gene>
    <name evidence="3" type="ORF">METZ01_LOCUS22544</name>
</gene>
<evidence type="ECO:0000313" key="3">
    <source>
        <dbReference type="EMBL" id="SUZ69690.1"/>
    </source>
</evidence>
<evidence type="ECO:0000256" key="2">
    <source>
        <dbReference type="ARBA" id="ARBA00022679"/>
    </source>
</evidence>
<evidence type="ECO:0000256" key="1">
    <source>
        <dbReference type="ARBA" id="ARBA00022676"/>
    </source>
</evidence>
<reference evidence="3" key="1">
    <citation type="submission" date="2018-05" db="EMBL/GenBank/DDBJ databases">
        <authorList>
            <person name="Lanie J.A."/>
            <person name="Ng W.-L."/>
            <person name="Kazmierczak K.M."/>
            <person name="Andrzejewski T.M."/>
            <person name="Davidsen T.M."/>
            <person name="Wayne K.J."/>
            <person name="Tettelin H."/>
            <person name="Glass J.I."/>
            <person name="Rusch D."/>
            <person name="Podicherti R."/>
            <person name="Tsui H.-C.T."/>
            <person name="Winkler M.E."/>
        </authorList>
    </citation>
    <scope>NUCLEOTIDE SEQUENCE</scope>
</reference>
<dbReference type="AlphaFoldDB" id="A0A381PRZ4"/>
<accession>A0A381PRZ4</accession>
<dbReference type="SUPFAM" id="SSF53756">
    <property type="entry name" value="UDP-Glycosyltransferase/glycogen phosphorylase"/>
    <property type="match status" value="1"/>
</dbReference>
<protein>
    <recommendedName>
        <fullName evidence="4">Glycosyltransferase family 9 protein</fullName>
    </recommendedName>
</protein>
<name>A0A381PRZ4_9ZZZZ</name>
<dbReference type="Gene3D" id="3.40.50.2000">
    <property type="entry name" value="Glycogen Phosphorylase B"/>
    <property type="match status" value="2"/>
</dbReference>
<sequence length="409" mass="45100">MLTHLRIHDFRERLIVGILDLLLNLTAPFLKFLTIAPDSGDQQRILLLRLERIGDLLMTLDAIALVRSRAPEARIDLAVGSWNCSLAKLIPHINHIDHIDMSWLTRNGSHGNLRELWTCIRRWRATRYDLTINFEADVRSNLVMALIGAPERAGFDIKGGGALLTKRIVHNAEAHTSRNAIRLVDHVLPGRAPLGDDEKLTVRLQLPPDVVQHSTMHLPGIRDNVPWVGIHASGGREIKQWDPLRFAEVGTRLAREHGAVLVLTGSTSDRLIVEQVKTALPPDVPVVDLVGQMQLVDLAGVLSQLQVFLSADTGPMHLAAAVGTPVVAIFGPADPKNYRPLGPNVRIIRIDLPCSPCNQIRRPPCGCRGYIPDCLVGVEADSVFDAAVDLLHGRSDRNATLDITKRFST</sequence>
<dbReference type="PANTHER" id="PTHR30160">
    <property type="entry name" value="TETRAACYLDISACCHARIDE 4'-KINASE-RELATED"/>
    <property type="match status" value="1"/>
</dbReference>
<organism evidence="3">
    <name type="scientific">marine metagenome</name>
    <dbReference type="NCBI Taxonomy" id="408172"/>
    <lineage>
        <taxon>unclassified sequences</taxon>
        <taxon>metagenomes</taxon>
        <taxon>ecological metagenomes</taxon>
    </lineage>
</organism>
<evidence type="ECO:0008006" key="4">
    <source>
        <dbReference type="Google" id="ProtNLM"/>
    </source>
</evidence>
<dbReference type="Pfam" id="PF01075">
    <property type="entry name" value="Glyco_transf_9"/>
    <property type="match status" value="1"/>
</dbReference>
<dbReference type="GO" id="GO:0009244">
    <property type="term" value="P:lipopolysaccharide core region biosynthetic process"/>
    <property type="evidence" value="ECO:0007669"/>
    <property type="project" value="TreeGrafter"/>
</dbReference>
<dbReference type="InterPro" id="IPR051199">
    <property type="entry name" value="LPS_LOS_Heptosyltrfase"/>
</dbReference>
<proteinExistence type="predicted"/>
<dbReference type="GO" id="GO:0005829">
    <property type="term" value="C:cytosol"/>
    <property type="evidence" value="ECO:0007669"/>
    <property type="project" value="TreeGrafter"/>
</dbReference>